<organism evidence="1">
    <name type="scientific">Fundulus heteroclitus</name>
    <name type="common">Killifish</name>
    <name type="synonym">Mummichog</name>
    <dbReference type="NCBI Taxonomy" id="8078"/>
    <lineage>
        <taxon>Eukaryota</taxon>
        <taxon>Metazoa</taxon>
        <taxon>Chordata</taxon>
        <taxon>Craniata</taxon>
        <taxon>Vertebrata</taxon>
        <taxon>Euteleostomi</taxon>
        <taxon>Actinopterygii</taxon>
        <taxon>Neopterygii</taxon>
        <taxon>Teleostei</taxon>
        <taxon>Neoteleostei</taxon>
        <taxon>Acanthomorphata</taxon>
        <taxon>Ovalentaria</taxon>
        <taxon>Atherinomorphae</taxon>
        <taxon>Cyprinodontiformes</taxon>
        <taxon>Fundulidae</taxon>
        <taxon>Fundulus</taxon>
    </lineage>
</organism>
<protein>
    <submittedName>
        <fullName evidence="1">Uncharacterized protein</fullName>
    </submittedName>
</protein>
<dbReference type="AlphaFoldDB" id="A0A146PYJ4"/>
<dbReference type="EMBL" id="GCES01096078">
    <property type="protein sequence ID" value="JAQ90244.1"/>
    <property type="molecule type" value="Transcribed_RNA"/>
</dbReference>
<accession>A0A146PYJ4</accession>
<dbReference type="EMBL" id="GCES01137538">
    <property type="protein sequence ID" value="JAQ48784.1"/>
    <property type="molecule type" value="Transcribed_RNA"/>
</dbReference>
<sequence length="110" mass="12275">MLLVLLFISHSSSMPNYVFPQLLSDPRWFLQIDIELFCCAVAMPSYGHRSGASILSSLSLFFYSLSGHFLCFLASSSCGSFFISLNSCLPLPRSALGSSLNLNRTHRIYR</sequence>
<name>A0A146PYJ4_FUNHE</name>
<proteinExistence type="predicted"/>
<evidence type="ECO:0000313" key="1">
    <source>
        <dbReference type="EMBL" id="JAQ48784.1"/>
    </source>
</evidence>
<reference evidence="1" key="1">
    <citation type="submission" date="2015-01" db="EMBL/GenBank/DDBJ databases">
        <title>EvidentialGene: Evidence-directed Construction of Complete mRNA Transcriptomes without Genomes.</title>
        <authorList>
            <person name="Gilbert D.G."/>
        </authorList>
    </citation>
    <scope>NUCLEOTIDE SEQUENCE</scope>
</reference>